<dbReference type="EMBL" id="JAHCVI010000004">
    <property type="protein sequence ID" value="KAG7285886.1"/>
    <property type="molecule type" value="Genomic_DNA"/>
</dbReference>
<feature type="domain" description="Aminoglycoside phosphotransferase" evidence="1">
    <location>
        <begin position="219"/>
        <end position="354"/>
    </location>
</feature>
<dbReference type="SUPFAM" id="SSF56112">
    <property type="entry name" value="Protein kinase-like (PK-like)"/>
    <property type="match status" value="1"/>
</dbReference>
<sequence>MSARQDSDNLAWDQSDELWEKTMKQVRLSSVCRKIEAFAEKIFANPGPMITPLIIGGFNVLYPFRVEGRNVLIRMPCPNQALFPEEKTLSEAATAAFISQHTQVPVPKLLNHGVDPDIGPFMVIEDLGTRRCMSDVLETPREDPNDVPVLNPDIPETKLRSVYLAVARLVLQLAQPSFPRIGSLLESAGTFDVAARPVTLNMSNMVQLANIPRSILPSKDTTYHIADEWYTALADMHIATLLFQHNDMISSEDDCRTKYVARQLFRRLAKQGRLSTFGFAEDNWSALASAHQNEASEARLPAPDGAGAFRLWSDDFRPVNILVNEQDTIVGAIDWEFAYVAPTQFALDPPWWLLLDVPEMWDDGIDDWTKVYEGRLETWLSAMEEAEQDPALGPDFLLLSAYMRESWSTGRFWLNYAARKSWAFDTIYWKYLDERFFGKREEGVPADELWKTRVELLREDERAAMESMMQIKMEESTKRVLVEWEADDARKRLSAFLFD</sequence>
<dbReference type="Proteomes" id="UP001197093">
    <property type="component" value="Unassembled WGS sequence"/>
</dbReference>
<reference evidence="2" key="1">
    <citation type="submission" date="2023-02" db="EMBL/GenBank/DDBJ databases">
        <authorList>
            <person name="Palmer J.M."/>
        </authorList>
    </citation>
    <scope>NUCLEOTIDE SEQUENCE</scope>
    <source>
        <strain evidence="2">FW57</strain>
    </source>
</reference>
<dbReference type="InterPro" id="IPR011009">
    <property type="entry name" value="Kinase-like_dom_sf"/>
</dbReference>
<keyword evidence="3" id="KW-1185">Reference proteome</keyword>
<proteinExistence type="predicted"/>
<name>A0AAD4HWE1_9PEZI</name>
<dbReference type="AlphaFoldDB" id="A0AAD4HWE1"/>
<gene>
    <name evidence="2" type="ORF">NEMBOFW57_008180</name>
</gene>
<dbReference type="Pfam" id="PF01636">
    <property type="entry name" value="APH"/>
    <property type="match status" value="1"/>
</dbReference>
<evidence type="ECO:0000313" key="2">
    <source>
        <dbReference type="EMBL" id="KAG7285886.1"/>
    </source>
</evidence>
<organism evidence="2 3">
    <name type="scientific">Staphylotrichum longicolle</name>
    <dbReference type="NCBI Taxonomy" id="669026"/>
    <lineage>
        <taxon>Eukaryota</taxon>
        <taxon>Fungi</taxon>
        <taxon>Dikarya</taxon>
        <taxon>Ascomycota</taxon>
        <taxon>Pezizomycotina</taxon>
        <taxon>Sordariomycetes</taxon>
        <taxon>Sordariomycetidae</taxon>
        <taxon>Sordariales</taxon>
        <taxon>Chaetomiaceae</taxon>
        <taxon>Staphylotrichum</taxon>
    </lineage>
</organism>
<dbReference type="InterPro" id="IPR051678">
    <property type="entry name" value="AGP_Transferase"/>
</dbReference>
<evidence type="ECO:0000259" key="1">
    <source>
        <dbReference type="Pfam" id="PF01636"/>
    </source>
</evidence>
<evidence type="ECO:0000313" key="3">
    <source>
        <dbReference type="Proteomes" id="UP001197093"/>
    </source>
</evidence>
<comment type="caution">
    <text evidence="2">The sequence shown here is derived from an EMBL/GenBank/DDBJ whole genome shotgun (WGS) entry which is preliminary data.</text>
</comment>
<accession>A0AAD4HWE1</accession>
<dbReference type="PANTHER" id="PTHR21310:SF37">
    <property type="entry name" value="AMINOGLYCOSIDE PHOSPHOTRANSFERASE DOMAIN-CONTAINING PROTEIN"/>
    <property type="match status" value="1"/>
</dbReference>
<dbReference type="PANTHER" id="PTHR21310">
    <property type="entry name" value="AMINOGLYCOSIDE PHOSPHOTRANSFERASE-RELATED-RELATED"/>
    <property type="match status" value="1"/>
</dbReference>
<dbReference type="InterPro" id="IPR002575">
    <property type="entry name" value="Aminoglycoside_PTrfase"/>
</dbReference>
<protein>
    <recommendedName>
        <fullName evidence="1">Aminoglycoside phosphotransferase domain-containing protein</fullName>
    </recommendedName>
</protein>